<organism evidence="3 4">
    <name type="scientific">Paenibacillus turicensis</name>
    <dbReference type="NCBI Taxonomy" id="160487"/>
    <lineage>
        <taxon>Bacteria</taxon>
        <taxon>Bacillati</taxon>
        <taxon>Bacillota</taxon>
        <taxon>Bacilli</taxon>
        <taxon>Bacillales</taxon>
        <taxon>Paenibacillaceae</taxon>
        <taxon>Paenibacillus</taxon>
    </lineage>
</organism>
<name>A0ABS4FWZ2_9BACL</name>
<dbReference type="InterPro" id="IPR012854">
    <property type="entry name" value="Cu_amine_oxidase-like_N"/>
</dbReference>
<keyword evidence="4" id="KW-1185">Reference proteome</keyword>
<evidence type="ECO:0000259" key="2">
    <source>
        <dbReference type="Pfam" id="PF09992"/>
    </source>
</evidence>
<gene>
    <name evidence="3" type="ORF">J2Z32_003654</name>
</gene>
<dbReference type="SUPFAM" id="SSF55383">
    <property type="entry name" value="Copper amine oxidase, domain N"/>
    <property type="match status" value="2"/>
</dbReference>
<protein>
    <submittedName>
        <fullName evidence="3">Exopolysaccharide biosynthesis protein</fullName>
    </submittedName>
</protein>
<dbReference type="InterPro" id="IPR036582">
    <property type="entry name" value="Mao_N_sf"/>
</dbReference>
<evidence type="ECO:0000313" key="3">
    <source>
        <dbReference type="EMBL" id="MBP1906989.1"/>
    </source>
</evidence>
<dbReference type="Gene3D" id="2.60.120.260">
    <property type="entry name" value="Galactose-binding domain-like"/>
    <property type="match status" value="1"/>
</dbReference>
<dbReference type="Pfam" id="PF09992">
    <property type="entry name" value="NAGPA"/>
    <property type="match status" value="1"/>
</dbReference>
<dbReference type="Pfam" id="PF07833">
    <property type="entry name" value="Cu_amine_oxidN1"/>
    <property type="match status" value="1"/>
</dbReference>
<evidence type="ECO:0000259" key="1">
    <source>
        <dbReference type="Pfam" id="PF07833"/>
    </source>
</evidence>
<dbReference type="RefSeq" id="WP_245251584.1">
    <property type="nucleotide sequence ID" value="NZ_JAGGKG010000020.1"/>
</dbReference>
<sequence length="913" mass="96865">MVVKTGENQHGQVKWKQVALKQGKRLALVGLAGLLWIQPVLELNWLSNKSSIVAAAEATKTGEEMITSGAKLMKYTYTTTRSGKAVKVLMDVVEVDLSNPYVQMDVMTGKNNQLTTRQTVEKMVQETGAVAGINGDFFVMSGQGVPMGAAVSKGTLVSSPAQLSGMYAFAVSKDGNPMIDLFRFNGSVTAEDGSTYPLAGINQESYKLEPENVYSHVNNMFIYTSAWKSTERPKASFTTPTEVLVQGDVVQQISLQAPIEGTIPEGAYILRAHGTAADYIAQHLSVGQRVSAAYQLVAQSSGQTVDPASLQMMIGGHTLLVDQGKASGFTRSTTGISGGSAVARTAVGYSKDGKKAYMITAENNSSSSGLTLKELQSFMVSIGVWKGLNLDGGGSTTMVNRPLAETNASLTFTTSNGAAGQRAVVNGLGVFSTAPQGTLKGLKVSGNTRLLIGETASYTLKGYDTYYNPIDTSTIGATWSASNSNLVESNGSFKAAKSGASQVVATSNGVKTSLNVTVLGGKDLESLTPSTTFAPLESGTSINVPVTAKLKSTVSTVNVPAESIKWKFNGIDAVVKDGVLKINKVNAGVKVAYATPEYDGFSGTPIVFSTSEEQVWENFEKVSYPLSFTGLPAGTTGTVSVVQGTSSATGNAGQGAKVLKLDYDMTNGTGNRFAYAQFNGTSGKAIPTGATQLSIDVLGDASQNWLRVEFEDANGKAVYGDLTKQIDFNNWQTLKLDLSTLNLKQPAKLKRIYLVNLEEGQDERTLQGSISLDNIKFTAPASQGGSTVNTGVTAVMTIGKKEMTVNNSTKTLDVAPVLQNGVTYVPIKYIIDYFGGEANWDGLNKKLTVIQGKTTLELTVNKKEFLLGGVKKQGEAAPIILSNRTLVPLRLVSEQLGIEVKWEKMTKSITLKS</sequence>
<feature type="domain" description="Copper amine oxidase-like N-terminal" evidence="1">
    <location>
        <begin position="804"/>
        <end position="910"/>
    </location>
</feature>
<reference evidence="3 4" key="1">
    <citation type="submission" date="2021-03" db="EMBL/GenBank/DDBJ databases">
        <title>Genomic Encyclopedia of Type Strains, Phase IV (KMG-IV): sequencing the most valuable type-strain genomes for metagenomic binning, comparative biology and taxonomic classification.</title>
        <authorList>
            <person name="Goeker M."/>
        </authorList>
    </citation>
    <scope>NUCLEOTIDE SEQUENCE [LARGE SCALE GENOMIC DNA]</scope>
    <source>
        <strain evidence="3 4">DSM 14349</strain>
    </source>
</reference>
<evidence type="ECO:0000313" key="4">
    <source>
        <dbReference type="Proteomes" id="UP001519272"/>
    </source>
</evidence>
<dbReference type="InterPro" id="IPR018711">
    <property type="entry name" value="NAGPA"/>
</dbReference>
<accession>A0ABS4FWZ2</accession>
<proteinExistence type="predicted"/>
<dbReference type="PANTHER" id="PTHR40446">
    <property type="entry name" value="N-ACETYLGLUCOSAMINE-1-PHOSPHODIESTER ALPHA-N-ACETYLGLUCOSAMINIDASE"/>
    <property type="match status" value="1"/>
</dbReference>
<dbReference type="Proteomes" id="UP001519272">
    <property type="component" value="Unassembled WGS sequence"/>
</dbReference>
<dbReference type="PANTHER" id="PTHR40446:SF2">
    <property type="entry name" value="N-ACETYLGLUCOSAMINE-1-PHOSPHODIESTER ALPHA-N-ACETYLGLUCOSAMINIDASE"/>
    <property type="match status" value="1"/>
</dbReference>
<dbReference type="Gene3D" id="3.30.457.10">
    <property type="entry name" value="Copper amine oxidase-like, N-terminal domain"/>
    <property type="match status" value="1"/>
</dbReference>
<dbReference type="EMBL" id="JAGGKG010000020">
    <property type="protein sequence ID" value="MBP1906989.1"/>
    <property type="molecule type" value="Genomic_DNA"/>
</dbReference>
<comment type="caution">
    <text evidence="3">The sequence shown here is derived from an EMBL/GenBank/DDBJ whole genome shotgun (WGS) entry which is preliminary data.</text>
</comment>
<feature type="domain" description="Phosphodiester glycosidase" evidence="2">
    <location>
        <begin position="242"/>
        <end position="431"/>
    </location>
</feature>